<reference evidence="2 3" key="1">
    <citation type="submission" date="2020-06" db="EMBL/GenBank/DDBJ databases">
        <authorList>
            <person name="Criscuolo A."/>
        </authorList>
    </citation>
    <scope>NUCLEOTIDE SEQUENCE [LARGE SCALE GENOMIC DNA]</scope>
    <source>
        <strain evidence="3">CIP 110025</strain>
    </source>
</reference>
<dbReference type="Pfam" id="PF14065">
    <property type="entry name" value="Pvc16_N"/>
    <property type="match status" value="1"/>
</dbReference>
<evidence type="ECO:0000313" key="3">
    <source>
        <dbReference type="Proteomes" id="UP000556700"/>
    </source>
</evidence>
<evidence type="ECO:0000259" key="1">
    <source>
        <dbReference type="Pfam" id="PF14065"/>
    </source>
</evidence>
<sequence>MNKSFLFTKKYSCLHFVYTTSEILNNVYEKYILKILHKFNSKVILPLPLTISFLNNLNHIKMINQSLQFTNKLLGQFLKNRFGLDEDKIVLNYIVDVNGTFPKVNQNKVVLSLINVEKETNQPFYIKNKQLENGNYSSFNPVERYNLDILISSNFDDYNESLKFLDAIIYFFQINNYLDASSSSSIPEGLSKLEFEYEKISYHQMHSLWTAMGAKYQPSIIYKMKLIKVQANETIAIIPAVTNTNNALTT</sequence>
<evidence type="ECO:0000313" key="2">
    <source>
        <dbReference type="EMBL" id="CAD0007548.1"/>
    </source>
</evidence>
<dbReference type="Proteomes" id="UP000556700">
    <property type="component" value="Unassembled WGS sequence"/>
</dbReference>
<protein>
    <recommendedName>
        <fullName evidence="1">Pvc16 N-terminal domain-containing protein</fullName>
    </recommendedName>
</protein>
<name>A0A6V6Z6Z0_9FLAO</name>
<organism evidence="2 3">
    <name type="scientific">Flavobacterium chungangense</name>
    <dbReference type="NCBI Taxonomy" id="554283"/>
    <lineage>
        <taxon>Bacteria</taxon>
        <taxon>Pseudomonadati</taxon>
        <taxon>Bacteroidota</taxon>
        <taxon>Flavobacteriia</taxon>
        <taxon>Flavobacteriales</taxon>
        <taxon>Flavobacteriaceae</taxon>
        <taxon>Flavobacterium</taxon>
    </lineage>
</organism>
<accession>A0A6V6Z6Z0</accession>
<keyword evidence="3" id="KW-1185">Reference proteome</keyword>
<comment type="caution">
    <text evidence="2">The sequence shown here is derived from an EMBL/GenBank/DDBJ whole genome shotgun (WGS) entry which is preliminary data.</text>
</comment>
<dbReference type="InterPro" id="IPR025351">
    <property type="entry name" value="Pvc16_N"/>
</dbReference>
<dbReference type="AlphaFoldDB" id="A0A6V6Z6Z0"/>
<proteinExistence type="predicted"/>
<feature type="domain" description="Pvc16 N-terminal" evidence="1">
    <location>
        <begin position="104"/>
        <end position="242"/>
    </location>
</feature>
<dbReference type="EMBL" id="CAIJDO010000196">
    <property type="protein sequence ID" value="CAD0007548.1"/>
    <property type="molecule type" value="Genomic_DNA"/>
</dbReference>
<gene>
    <name evidence="2" type="ORF">FLACHUCJ7_03377</name>
</gene>